<feature type="non-terminal residue" evidence="2">
    <location>
        <position position="221"/>
    </location>
</feature>
<comment type="caution">
    <text evidence="2">The sequence shown here is derived from an EMBL/GenBank/DDBJ whole genome shotgun (WGS) entry which is preliminary data.</text>
</comment>
<evidence type="ECO:0008006" key="4">
    <source>
        <dbReference type="Google" id="ProtNLM"/>
    </source>
</evidence>
<dbReference type="AlphaFoldDB" id="A0ABD3WBV7"/>
<proteinExistence type="predicted"/>
<keyword evidence="3" id="KW-1185">Reference proteome</keyword>
<dbReference type="InterPro" id="IPR035976">
    <property type="entry name" value="Sushi/SCR/CCP_sf"/>
</dbReference>
<feature type="non-terminal residue" evidence="2">
    <location>
        <position position="1"/>
    </location>
</feature>
<name>A0ABD3WBV7_SINWO</name>
<protein>
    <recommendedName>
        <fullName evidence="4">Sushi domain-containing protein</fullName>
    </recommendedName>
</protein>
<dbReference type="SUPFAM" id="SSF57535">
    <property type="entry name" value="Complement control module/SCR domain"/>
    <property type="match status" value="1"/>
</dbReference>
<dbReference type="EMBL" id="JBJQND010000007">
    <property type="protein sequence ID" value="KAL3870238.1"/>
    <property type="molecule type" value="Genomic_DNA"/>
</dbReference>
<gene>
    <name evidence="2" type="ORF">ACJMK2_038315</name>
</gene>
<dbReference type="Gene3D" id="2.10.70.10">
    <property type="entry name" value="Complement Module, domain 1"/>
    <property type="match status" value="2"/>
</dbReference>
<organism evidence="2 3">
    <name type="scientific">Sinanodonta woodiana</name>
    <name type="common">Chinese pond mussel</name>
    <name type="synonym">Anodonta woodiana</name>
    <dbReference type="NCBI Taxonomy" id="1069815"/>
    <lineage>
        <taxon>Eukaryota</taxon>
        <taxon>Metazoa</taxon>
        <taxon>Spiralia</taxon>
        <taxon>Lophotrochozoa</taxon>
        <taxon>Mollusca</taxon>
        <taxon>Bivalvia</taxon>
        <taxon>Autobranchia</taxon>
        <taxon>Heteroconchia</taxon>
        <taxon>Palaeoheterodonta</taxon>
        <taxon>Unionida</taxon>
        <taxon>Unionoidea</taxon>
        <taxon>Unionidae</taxon>
        <taxon>Unioninae</taxon>
        <taxon>Sinanodonta</taxon>
    </lineage>
</organism>
<dbReference type="Proteomes" id="UP001634394">
    <property type="component" value="Unassembled WGS sequence"/>
</dbReference>
<evidence type="ECO:0000256" key="1">
    <source>
        <dbReference type="ARBA" id="ARBA00023157"/>
    </source>
</evidence>
<sequence length="221" mass="25666">CTINITRFENGHFRHRGRWIVAGEKILSGSKIQVKCSEGYELYNKTNSMYLKLEQTDIECYQGSFTTEIPSCEPKRCFLEPTTDLEYFIGQEKVLENYIQIGTEMNARCSNQTELFRLSSYLEINHVYMRCRFGMLEPGSLVCNKNKCTINITRFENGHFRHRGRWIVAGEKILSGSKIQVKCSEGYELYNKTNSMYLNLEQTDIECYQGSFTTEIPSCEP</sequence>
<accession>A0ABD3WBV7</accession>
<evidence type="ECO:0000313" key="2">
    <source>
        <dbReference type="EMBL" id="KAL3870238.1"/>
    </source>
</evidence>
<reference evidence="2 3" key="1">
    <citation type="submission" date="2024-11" db="EMBL/GenBank/DDBJ databases">
        <title>Chromosome-level genome assembly of the freshwater bivalve Anodonta woodiana.</title>
        <authorList>
            <person name="Chen X."/>
        </authorList>
    </citation>
    <scope>NUCLEOTIDE SEQUENCE [LARGE SCALE GENOMIC DNA]</scope>
    <source>
        <strain evidence="2">MN2024</strain>
        <tissue evidence="2">Gills</tissue>
    </source>
</reference>
<keyword evidence="1" id="KW-1015">Disulfide bond</keyword>
<evidence type="ECO:0000313" key="3">
    <source>
        <dbReference type="Proteomes" id="UP001634394"/>
    </source>
</evidence>